<feature type="transmembrane region" description="Helical" evidence="1">
    <location>
        <begin position="21"/>
        <end position="39"/>
    </location>
</feature>
<dbReference type="EMBL" id="JACCHL010000001">
    <property type="protein sequence ID" value="NYH52743.1"/>
    <property type="molecule type" value="Genomic_DNA"/>
</dbReference>
<evidence type="ECO:0000313" key="2">
    <source>
        <dbReference type="EMBL" id="NYH52743.1"/>
    </source>
</evidence>
<dbReference type="AlphaFoldDB" id="A0A7Z0BII4"/>
<dbReference type="RefSeq" id="WP_179810035.1">
    <property type="nucleotide sequence ID" value="NZ_JACCHL010000001.1"/>
</dbReference>
<proteinExistence type="predicted"/>
<keyword evidence="1" id="KW-1133">Transmembrane helix</keyword>
<name>A0A7Z0BII4_9ACTN</name>
<keyword evidence="1" id="KW-0472">Membrane</keyword>
<dbReference type="Proteomes" id="UP000584931">
    <property type="component" value="Unassembled WGS sequence"/>
</dbReference>
<sequence>MSQQPTPSEPRSTGPFSDVPWALVLGLGALALLRPLLSITGVTERLGWSPFLQWGTTALVTLVWVAAVVVARVPRPLITLVYTGLAYAVFATVLSAVLSPIMLGELRGPATNPFALVAVLAVNALWGLVAGAVALAVRSALGSRRSGT</sequence>
<comment type="caution">
    <text evidence="2">The sequence shown here is derived from an EMBL/GenBank/DDBJ whole genome shotgun (WGS) entry which is preliminary data.</text>
</comment>
<accession>A0A7Z0BII4</accession>
<feature type="transmembrane region" description="Helical" evidence="1">
    <location>
        <begin position="80"/>
        <end position="102"/>
    </location>
</feature>
<reference evidence="2 3" key="1">
    <citation type="submission" date="2020-07" db="EMBL/GenBank/DDBJ databases">
        <title>Sequencing the genomes of 1000 actinobacteria strains.</title>
        <authorList>
            <person name="Klenk H.-P."/>
        </authorList>
    </citation>
    <scope>NUCLEOTIDE SEQUENCE [LARGE SCALE GENOMIC DNA]</scope>
    <source>
        <strain evidence="2 3">DSM 45278</strain>
    </source>
</reference>
<evidence type="ECO:0000313" key="3">
    <source>
        <dbReference type="Proteomes" id="UP000584931"/>
    </source>
</evidence>
<evidence type="ECO:0000256" key="1">
    <source>
        <dbReference type="SAM" id="Phobius"/>
    </source>
</evidence>
<gene>
    <name evidence="2" type="ORF">HNR06_002332</name>
</gene>
<feature type="transmembrane region" description="Helical" evidence="1">
    <location>
        <begin position="114"/>
        <end position="137"/>
    </location>
</feature>
<feature type="transmembrane region" description="Helical" evidence="1">
    <location>
        <begin position="51"/>
        <end position="73"/>
    </location>
</feature>
<keyword evidence="1" id="KW-0812">Transmembrane</keyword>
<organism evidence="2 3">
    <name type="scientific">Nocardiopsis sinuspersici</name>
    <dbReference type="NCBI Taxonomy" id="501010"/>
    <lineage>
        <taxon>Bacteria</taxon>
        <taxon>Bacillati</taxon>
        <taxon>Actinomycetota</taxon>
        <taxon>Actinomycetes</taxon>
        <taxon>Streptosporangiales</taxon>
        <taxon>Nocardiopsidaceae</taxon>
        <taxon>Nocardiopsis</taxon>
    </lineage>
</organism>
<protein>
    <submittedName>
        <fullName evidence="2">Uncharacterized protein</fullName>
    </submittedName>
</protein>